<dbReference type="InterPro" id="IPR011990">
    <property type="entry name" value="TPR-like_helical_dom_sf"/>
</dbReference>
<evidence type="ECO:0000259" key="2">
    <source>
        <dbReference type="Pfam" id="PF12770"/>
    </source>
</evidence>
<dbReference type="SUPFAM" id="SSF48452">
    <property type="entry name" value="TPR-like"/>
    <property type="match status" value="2"/>
</dbReference>
<dbReference type="Pfam" id="PF12770">
    <property type="entry name" value="CHAT"/>
    <property type="match status" value="1"/>
</dbReference>
<dbReference type="PANTHER" id="PTHR10098">
    <property type="entry name" value="RAPSYN-RELATED"/>
    <property type="match status" value="1"/>
</dbReference>
<evidence type="ECO:0000256" key="1">
    <source>
        <dbReference type="SAM" id="Phobius"/>
    </source>
</evidence>
<dbReference type="InterPro" id="IPR019734">
    <property type="entry name" value="TPR_rpt"/>
</dbReference>
<dbReference type="SMART" id="SM00028">
    <property type="entry name" value="TPR"/>
    <property type="match status" value="4"/>
</dbReference>
<proteinExistence type="predicted"/>
<gene>
    <name evidence="3" type="ORF">SAMN04488028_103137</name>
</gene>
<protein>
    <submittedName>
        <fullName evidence="3">CHAT domain-containing protein</fullName>
    </submittedName>
</protein>
<evidence type="ECO:0000313" key="3">
    <source>
        <dbReference type="EMBL" id="SHK14121.1"/>
    </source>
</evidence>
<keyword evidence="4" id="KW-1185">Reference proteome</keyword>
<dbReference type="EMBL" id="FRAA01000003">
    <property type="protein sequence ID" value="SHK14121.1"/>
    <property type="molecule type" value="Genomic_DNA"/>
</dbReference>
<sequence length="851" mass="97134">MQVTWAQDTFRSQDDLEGLIYATLDEFLAHPTKENLSIFDAIENNSWRPATQADEHLALCVLYSNEGYYRMKYGQVTQAIQAYEKAWIEGKGQPVESYDLIDYVLIPLANAYSMIGDYSSAESIIQLYLQKAQKNKSREQQITALINLSIVYKSTGRVTNAIDLLRQAEFLIAPEQVDQKVRTLVNLSHAYLLDQQLELAQQISAQTQTLFEQNSVSDLLQADHWSNQASLYLQLEDTVSAIAATQKALARCKELQEIEPRRLAKLHVQLGQLLMSTRRWVPSKESFEKALHQLIPEWNSGLPHDSLLYAENTLKAAMDGMADVLVRLGQFKLAMGYYHKSARVEDQLAQHYNYGKSILLQQGERRQRTEKILYLLYQQYQVVPQTQLAALALQVAEHTKAVELRQQIASYDADSSRRKWVRRQAKIEGELAQARAKGSGARLEEIQQLIDQQNHIRLEANTNGSFQGILKRSLLDLDSLQKRLDRERLQLWAYFVGKQAYYRFEVTPHSVTMHRDTAVYQLKEDSKSLLQFFSSPEHINERPMEYAQVAERLGSQLLGDTTPSQLMVVADGLLNFVPFDALLTETAVGMNYAHWPWLLRQTTLLHHYSAQLYQQQRTSTSGDHKLLGFFPEFAGTNLHLQYSAQEASAIREQIKGQYYSKEKATKRRFMEEAKNYGIIHLSTHASGGYLHDPPAIQFIDSTLYFPEIGSMELSASLMVLGACETGLGLLYQGASPQSLATAFVQVGVKNVLLSLWRVNDQATAELMKRFYQHYHDNAYPYQAIRQAKINYLDDTKLSQEKKSPYYWASFIYLGAPDQIAPATSMTWIWLSVVLGGLLLLLGWYVYKRGLI</sequence>
<keyword evidence="1" id="KW-0812">Transmembrane</keyword>
<keyword evidence="1" id="KW-0472">Membrane</keyword>
<dbReference type="STRING" id="156994.SAMN04488028_103137"/>
<reference evidence="4" key="1">
    <citation type="submission" date="2016-11" db="EMBL/GenBank/DDBJ databases">
        <authorList>
            <person name="Varghese N."/>
            <person name="Submissions S."/>
        </authorList>
    </citation>
    <scope>NUCLEOTIDE SEQUENCE [LARGE SCALE GENOMIC DNA]</scope>
    <source>
        <strain evidence="4">DSM 26134</strain>
    </source>
</reference>
<dbReference type="PANTHER" id="PTHR10098:SF112">
    <property type="entry name" value="SLR0380 PROTEIN"/>
    <property type="match status" value="1"/>
</dbReference>
<evidence type="ECO:0000313" key="4">
    <source>
        <dbReference type="Proteomes" id="UP000184474"/>
    </source>
</evidence>
<dbReference type="RefSeq" id="WP_073122093.1">
    <property type="nucleotide sequence ID" value="NZ_FRAA01000003.1"/>
</dbReference>
<name>A0A1M6Q1X7_REIAG</name>
<dbReference type="Proteomes" id="UP000184474">
    <property type="component" value="Unassembled WGS sequence"/>
</dbReference>
<keyword evidence="1" id="KW-1133">Transmembrane helix</keyword>
<accession>A0A1M6Q1X7</accession>
<feature type="domain" description="CHAT" evidence="2">
    <location>
        <begin position="556"/>
        <end position="814"/>
    </location>
</feature>
<organism evidence="3 4">
    <name type="scientific">Reichenbachiella agariperforans</name>
    <dbReference type="NCBI Taxonomy" id="156994"/>
    <lineage>
        <taxon>Bacteria</taxon>
        <taxon>Pseudomonadati</taxon>
        <taxon>Bacteroidota</taxon>
        <taxon>Cytophagia</taxon>
        <taxon>Cytophagales</taxon>
        <taxon>Reichenbachiellaceae</taxon>
        <taxon>Reichenbachiella</taxon>
    </lineage>
</organism>
<feature type="transmembrane region" description="Helical" evidence="1">
    <location>
        <begin position="827"/>
        <end position="846"/>
    </location>
</feature>
<dbReference type="Gene3D" id="1.25.40.10">
    <property type="entry name" value="Tetratricopeptide repeat domain"/>
    <property type="match status" value="2"/>
</dbReference>
<dbReference type="AlphaFoldDB" id="A0A1M6Q1X7"/>
<dbReference type="InterPro" id="IPR024983">
    <property type="entry name" value="CHAT_dom"/>
</dbReference>